<evidence type="ECO:0000313" key="2">
    <source>
        <dbReference type="EMBL" id="VDL67858.1"/>
    </source>
</evidence>
<accession>A0A0N4XP17</accession>
<dbReference type="WBParaSite" id="NBR_0000426901-mRNA-1">
    <property type="protein sequence ID" value="NBR_0000426901-mRNA-1"/>
    <property type="gene ID" value="NBR_0000426901"/>
</dbReference>
<evidence type="ECO:0000313" key="4">
    <source>
        <dbReference type="WBParaSite" id="NBR_0000426901-mRNA-1"/>
    </source>
</evidence>
<organism evidence="4">
    <name type="scientific">Nippostrongylus brasiliensis</name>
    <name type="common">Rat hookworm</name>
    <dbReference type="NCBI Taxonomy" id="27835"/>
    <lineage>
        <taxon>Eukaryota</taxon>
        <taxon>Metazoa</taxon>
        <taxon>Ecdysozoa</taxon>
        <taxon>Nematoda</taxon>
        <taxon>Chromadorea</taxon>
        <taxon>Rhabditida</taxon>
        <taxon>Rhabditina</taxon>
        <taxon>Rhabditomorpha</taxon>
        <taxon>Strongyloidea</taxon>
        <taxon>Heligmosomidae</taxon>
        <taxon>Nippostrongylus</taxon>
    </lineage>
</organism>
<sequence>MIIFAIFSLFAGMLDAVTFLRTEQKACYGWGLSGPHTRSISLHEQPIVALDENGLPTTEKEDLNDDDVILLEVNVE</sequence>
<feature type="chain" id="PRO_5043124793" evidence="1">
    <location>
        <begin position="17"/>
        <end position="76"/>
    </location>
</feature>
<name>A0A0N4XP17_NIPBR</name>
<keyword evidence="1" id="KW-0732">Signal</keyword>
<dbReference type="EMBL" id="UYSL01007648">
    <property type="protein sequence ID" value="VDL67858.1"/>
    <property type="molecule type" value="Genomic_DNA"/>
</dbReference>
<reference evidence="2 3" key="2">
    <citation type="submission" date="2018-11" db="EMBL/GenBank/DDBJ databases">
        <authorList>
            <consortium name="Pathogen Informatics"/>
        </authorList>
    </citation>
    <scope>NUCLEOTIDE SEQUENCE [LARGE SCALE GENOMIC DNA]</scope>
</reference>
<proteinExistence type="predicted"/>
<evidence type="ECO:0000256" key="1">
    <source>
        <dbReference type="SAM" id="SignalP"/>
    </source>
</evidence>
<protein>
    <submittedName>
        <fullName evidence="4">Secreted protein</fullName>
    </submittedName>
</protein>
<keyword evidence="3" id="KW-1185">Reference proteome</keyword>
<dbReference type="Proteomes" id="UP000271162">
    <property type="component" value="Unassembled WGS sequence"/>
</dbReference>
<dbReference type="AlphaFoldDB" id="A0A0N4XP17"/>
<evidence type="ECO:0000313" key="3">
    <source>
        <dbReference type="Proteomes" id="UP000271162"/>
    </source>
</evidence>
<reference evidence="4" key="1">
    <citation type="submission" date="2017-02" db="UniProtKB">
        <authorList>
            <consortium name="WormBaseParasite"/>
        </authorList>
    </citation>
    <scope>IDENTIFICATION</scope>
</reference>
<gene>
    <name evidence="2" type="ORF">NBR_LOCUS4269</name>
</gene>
<feature type="signal peptide" evidence="1">
    <location>
        <begin position="1"/>
        <end position="16"/>
    </location>
</feature>